<dbReference type="InterPro" id="IPR013655">
    <property type="entry name" value="PAS_fold_3"/>
</dbReference>
<comment type="subcellular location">
    <subcellularLocation>
        <location evidence="1">Membrane</location>
        <topology evidence="1">Multi-pass membrane protein</topology>
    </subcellularLocation>
</comment>
<keyword evidence="4 7" id="KW-1133">Transmembrane helix</keyword>
<feature type="transmembrane region" description="Helical" evidence="7">
    <location>
        <begin position="778"/>
        <end position="800"/>
    </location>
</feature>
<feature type="transmembrane region" description="Helical" evidence="7">
    <location>
        <begin position="806"/>
        <end position="824"/>
    </location>
</feature>
<evidence type="ECO:0000256" key="4">
    <source>
        <dbReference type="ARBA" id="ARBA00022989"/>
    </source>
</evidence>
<accession>A0AAJ0FN17</accession>
<evidence type="ECO:0000256" key="1">
    <source>
        <dbReference type="ARBA" id="ARBA00004141"/>
    </source>
</evidence>
<feature type="compositionally biased region" description="Basic residues" evidence="6">
    <location>
        <begin position="511"/>
        <end position="523"/>
    </location>
</feature>
<dbReference type="Gene3D" id="3.30.450.20">
    <property type="entry name" value="PAS domain"/>
    <property type="match status" value="1"/>
</dbReference>
<dbReference type="RefSeq" id="XP_060282923.1">
    <property type="nucleotide sequence ID" value="XM_060431070.1"/>
</dbReference>
<dbReference type="PANTHER" id="PTHR21236:SF1">
    <property type="entry name" value="PROTEIN YIPF6"/>
    <property type="match status" value="1"/>
</dbReference>
<feature type="compositionally biased region" description="Low complexity" evidence="6">
    <location>
        <begin position="559"/>
        <end position="582"/>
    </location>
</feature>
<dbReference type="PROSITE" id="PS50112">
    <property type="entry name" value="PAS"/>
    <property type="match status" value="1"/>
</dbReference>
<comment type="similarity">
    <text evidence="2">Belongs to the YIP1 family.</text>
</comment>
<feature type="domain" description="PAS" evidence="8">
    <location>
        <begin position="17"/>
        <end position="51"/>
    </location>
</feature>
<reference evidence="9" key="1">
    <citation type="submission" date="2023-06" db="EMBL/GenBank/DDBJ databases">
        <title>Genome-scale phylogeny and comparative genomics of the fungal order Sordariales.</title>
        <authorList>
            <consortium name="Lawrence Berkeley National Laboratory"/>
            <person name="Hensen N."/>
            <person name="Bonometti L."/>
            <person name="Westerberg I."/>
            <person name="Brannstrom I.O."/>
            <person name="Guillou S."/>
            <person name="Cros-Aarteil S."/>
            <person name="Calhoun S."/>
            <person name="Haridas S."/>
            <person name="Kuo A."/>
            <person name="Mondo S."/>
            <person name="Pangilinan J."/>
            <person name="Riley R."/>
            <person name="Labutti K."/>
            <person name="Andreopoulos B."/>
            <person name="Lipzen A."/>
            <person name="Chen C."/>
            <person name="Yanf M."/>
            <person name="Daum C."/>
            <person name="Ng V."/>
            <person name="Clum A."/>
            <person name="Steindorff A."/>
            <person name="Ohm R."/>
            <person name="Martin F."/>
            <person name="Silar P."/>
            <person name="Natvig D."/>
            <person name="Lalanne C."/>
            <person name="Gautier V."/>
            <person name="Ament-Velasquez S.L."/>
            <person name="Kruys A."/>
            <person name="Hutchinson M.I."/>
            <person name="Powell A.J."/>
            <person name="Barry K."/>
            <person name="Miller A.N."/>
            <person name="Grigoriev I.V."/>
            <person name="Debuchy R."/>
            <person name="Gladieux P."/>
            <person name="Thoren M.H."/>
            <person name="Johannesson H."/>
        </authorList>
    </citation>
    <scope>NUCLEOTIDE SEQUENCE</scope>
    <source>
        <strain evidence="9">8032-3</strain>
    </source>
</reference>
<dbReference type="EMBL" id="MU839010">
    <property type="protein sequence ID" value="KAK1766710.1"/>
    <property type="molecule type" value="Genomic_DNA"/>
</dbReference>
<organism evidence="9 10">
    <name type="scientific">Phialemonium atrogriseum</name>
    <dbReference type="NCBI Taxonomy" id="1093897"/>
    <lineage>
        <taxon>Eukaryota</taxon>
        <taxon>Fungi</taxon>
        <taxon>Dikarya</taxon>
        <taxon>Ascomycota</taxon>
        <taxon>Pezizomycotina</taxon>
        <taxon>Sordariomycetes</taxon>
        <taxon>Sordariomycetidae</taxon>
        <taxon>Cephalothecales</taxon>
        <taxon>Cephalothecaceae</taxon>
        <taxon>Phialemonium</taxon>
    </lineage>
</organism>
<dbReference type="Proteomes" id="UP001244011">
    <property type="component" value="Unassembled WGS sequence"/>
</dbReference>
<feature type="compositionally biased region" description="Acidic residues" evidence="6">
    <location>
        <begin position="254"/>
        <end position="268"/>
    </location>
</feature>
<gene>
    <name evidence="9" type="ORF">QBC33DRAFT_578549</name>
</gene>
<dbReference type="AlphaFoldDB" id="A0AAJ0FN17"/>
<evidence type="ECO:0000313" key="9">
    <source>
        <dbReference type="EMBL" id="KAK1766710.1"/>
    </source>
</evidence>
<proteinExistence type="inferred from homology"/>
<feature type="region of interest" description="Disordered" evidence="6">
    <location>
        <begin position="229"/>
        <end position="293"/>
    </location>
</feature>
<protein>
    <submittedName>
        <fullName evidence="9">Protein YIP4</fullName>
    </submittedName>
</protein>
<feature type="transmembrane region" description="Helical" evidence="7">
    <location>
        <begin position="716"/>
        <end position="739"/>
    </location>
</feature>
<keyword evidence="10" id="KW-1185">Reference proteome</keyword>
<dbReference type="GO" id="GO:0006888">
    <property type="term" value="P:endoplasmic reticulum to Golgi vesicle-mediated transport"/>
    <property type="evidence" value="ECO:0007669"/>
    <property type="project" value="InterPro"/>
</dbReference>
<dbReference type="GeneID" id="85314257"/>
<dbReference type="GO" id="GO:0005802">
    <property type="term" value="C:trans-Golgi network"/>
    <property type="evidence" value="ECO:0007669"/>
    <property type="project" value="TreeGrafter"/>
</dbReference>
<evidence type="ECO:0000259" key="8">
    <source>
        <dbReference type="PROSITE" id="PS50112"/>
    </source>
</evidence>
<sequence length="825" mass="91369">MDPRDQTFMTIHNLTPEANILFASDSIFDILGYQPDEVQGQSCFDYFHPQEVPFARSVHSRGVLLDKAAVLHYARILSRDGLWVSCECCFTVVHDVLVACTSIYLRGEKSERRALEAPQIRRIFSCSPRDPRYHMLEHLSPKFKMPPMEREPRAALILNRFTRNLSIMFATNAVSTILGLRPEEIKDKSFYECIQENCLQDAIQCLESAKANESIAYLRFWFRDPRMDENDEQERDEEEDEQPVARNVAGFGVDDVELDDQMDVDEDEARTPQAASGLPPRDSRRTRHRQPPGSFELEAVVSCTSDGLVVVLRKARPPIPPPHPPLVPAFSFEKGLFAAPWGQEPIRPYFPPDLLYTFRPPLLPQYMPLRESVKASGGPPLDQLMRSIRDVAVFAWALVGINGNMATYGRGLPRGGSQPAEGLPRGDPTAGSAGYAENPAHPRWSHPDDGRAGTCTRPHCRPDHPFSTTAPPPLERHTHGNPPSWPQSSASTLHRPQNQFMQSSTHQHDQHLHHHHHHHHHYHEHQQPQQQQQLPRPSPADINDFDDPLQQTDRTPLTGNIGASSSSSRGGNHNNATPSSSSLGGGGWASRIPGEDRRAPTNTIDESVWETLRRDLLAVWGKMREVLYPRHLFGGLSSSPEGGLRGAYASLRGAGFAGAREELAGLAGRVMDPEALLAGGGMSPGLRDWDLWGPLIFCLLLSLLLSWQAMPDQKDIVFSGVFAIVWIGEAAVTLQIKLLGGNISFAQSVCIIGYTLFPIVIAALLSAMHLHPIARVPVYIVLVAWSLAAGVSILGGSGVVKNRVGLAIYPLFIFYIGLGCLCFIS</sequence>
<dbReference type="Pfam" id="PF04893">
    <property type="entry name" value="Yip1"/>
    <property type="match status" value="1"/>
</dbReference>
<dbReference type="SUPFAM" id="SSF55785">
    <property type="entry name" value="PYP-like sensor domain (PAS domain)"/>
    <property type="match status" value="1"/>
</dbReference>
<keyword evidence="5 7" id="KW-0472">Membrane</keyword>
<evidence type="ECO:0000256" key="2">
    <source>
        <dbReference type="ARBA" id="ARBA00010596"/>
    </source>
</evidence>
<feature type="compositionally biased region" description="Polar residues" evidence="6">
    <location>
        <begin position="549"/>
        <end position="558"/>
    </location>
</feature>
<comment type="caution">
    <text evidence="9">The sequence shown here is derived from an EMBL/GenBank/DDBJ whole genome shotgun (WGS) entry which is preliminary data.</text>
</comment>
<dbReference type="InterPro" id="IPR006977">
    <property type="entry name" value="Yip1_dom"/>
</dbReference>
<feature type="region of interest" description="Disordered" evidence="6">
    <location>
        <begin position="412"/>
        <end position="600"/>
    </location>
</feature>
<evidence type="ECO:0000256" key="3">
    <source>
        <dbReference type="ARBA" id="ARBA00022692"/>
    </source>
</evidence>
<dbReference type="GO" id="GO:0016020">
    <property type="term" value="C:membrane"/>
    <property type="evidence" value="ECO:0007669"/>
    <property type="project" value="UniProtKB-SubCell"/>
</dbReference>
<keyword evidence="3 7" id="KW-0812">Transmembrane</keyword>
<feature type="compositionally biased region" description="Acidic residues" evidence="6">
    <location>
        <begin position="229"/>
        <end position="242"/>
    </location>
</feature>
<evidence type="ECO:0000256" key="5">
    <source>
        <dbReference type="ARBA" id="ARBA00023136"/>
    </source>
</evidence>
<dbReference type="PANTHER" id="PTHR21236">
    <property type="entry name" value="GOLGI MEMBRANE PROTEIN YIP1"/>
    <property type="match status" value="1"/>
</dbReference>
<dbReference type="Pfam" id="PF08447">
    <property type="entry name" value="PAS_3"/>
    <property type="match status" value="1"/>
</dbReference>
<evidence type="ECO:0000313" key="10">
    <source>
        <dbReference type="Proteomes" id="UP001244011"/>
    </source>
</evidence>
<evidence type="ECO:0000256" key="6">
    <source>
        <dbReference type="SAM" id="MobiDB-lite"/>
    </source>
</evidence>
<feature type="transmembrane region" description="Helical" evidence="7">
    <location>
        <begin position="691"/>
        <end position="709"/>
    </location>
</feature>
<name>A0AAJ0FN17_9PEZI</name>
<dbReference type="CDD" id="cd00130">
    <property type="entry name" value="PAS"/>
    <property type="match status" value="2"/>
</dbReference>
<evidence type="ECO:0000256" key="7">
    <source>
        <dbReference type="SAM" id="Phobius"/>
    </source>
</evidence>
<dbReference type="InterPro" id="IPR045231">
    <property type="entry name" value="Yip1/4-like"/>
</dbReference>
<dbReference type="InterPro" id="IPR035965">
    <property type="entry name" value="PAS-like_dom_sf"/>
</dbReference>
<dbReference type="SMART" id="SM00091">
    <property type="entry name" value="PAS"/>
    <property type="match status" value="2"/>
</dbReference>
<dbReference type="InterPro" id="IPR000014">
    <property type="entry name" value="PAS"/>
</dbReference>
<feature type="transmembrane region" description="Helical" evidence="7">
    <location>
        <begin position="745"/>
        <end position="766"/>
    </location>
</feature>
<feature type="compositionally biased region" description="Polar residues" evidence="6">
    <location>
        <begin position="486"/>
        <end position="505"/>
    </location>
</feature>